<dbReference type="NCBIfam" id="NF001133">
    <property type="entry name" value="PRK00142.1-1"/>
    <property type="match status" value="1"/>
</dbReference>
<reference evidence="3 4" key="1">
    <citation type="submission" date="2018-08" db="EMBL/GenBank/DDBJ databases">
        <title>Genome and evolution of the arbuscular mycorrhizal fungus Diversispora epigaea (formerly Glomus versiforme) and its bacterial endosymbionts.</title>
        <authorList>
            <person name="Sun X."/>
            <person name="Fei Z."/>
            <person name="Harrison M."/>
        </authorList>
    </citation>
    <scope>NUCLEOTIDE SEQUENCE [LARGE SCALE GENOMIC DNA]</scope>
    <source>
        <strain evidence="3 4">IT104</strain>
    </source>
</reference>
<dbReference type="InterPro" id="IPR022111">
    <property type="entry name" value="Rhodanese_C"/>
</dbReference>
<dbReference type="Pfam" id="PF12368">
    <property type="entry name" value="Rhodanese_C"/>
    <property type="match status" value="1"/>
</dbReference>
<evidence type="ECO:0000259" key="2">
    <source>
        <dbReference type="PROSITE" id="PS50206"/>
    </source>
</evidence>
<feature type="domain" description="Rhodanese" evidence="2">
    <location>
        <begin position="454"/>
        <end position="548"/>
    </location>
</feature>
<dbReference type="EMBL" id="PQFF01000141">
    <property type="protein sequence ID" value="RHZ79238.1"/>
    <property type="molecule type" value="Genomic_DNA"/>
</dbReference>
<dbReference type="Pfam" id="PF17773">
    <property type="entry name" value="UPF0176_N"/>
    <property type="match status" value="1"/>
</dbReference>
<organism evidence="3 4">
    <name type="scientific">Diversispora epigaea</name>
    <dbReference type="NCBI Taxonomy" id="1348612"/>
    <lineage>
        <taxon>Eukaryota</taxon>
        <taxon>Fungi</taxon>
        <taxon>Fungi incertae sedis</taxon>
        <taxon>Mucoromycota</taxon>
        <taxon>Glomeromycotina</taxon>
        <taxon>Glomeromycetes</taxon>
        <taxon>Diversisporales</taxon>
        <taxon>Diversisporaceae</taxon>
        <taxon>Diversispora</taxon>
    </lineage>
</organism>
<accession>A0A397IXW4</accession>
<dbReference type="OrthoDB" id="25002at2759"/>
<dbReference type="Gene3D" id="3.40.250.10">
    <property type="entry name" value="Rhodanese-like domain"/>
    <property type="match status" value="1"/>
</dbReference>
<evidence type="ECO:0000313" key="3">
    <source>
        <dbReference type="EMBL" id="RHZ79238.1"/>
    </source>
</evidence>
<evidence type="ECO:0000313" key="4">
    <source>
        <dbReference type="Proteomes" id="UP000266861"/>
    </source>
</evidence>
<dbReference type="Pfam" id="PF00581">
    <property type="entry name" value="Rhodanese"/>
    <property type="match status" value="1"/>
</dbReference>
<dbReference type="STRING" id="1348612.A0A397IXW4"/>
<gene>
    <name evidence="3" type="ORF">Glove_150g65</name>
</gene>
<dbReference type="SUPFAM" id="SSF52821">
    <property type="entry name" value="Rhodanese/Cell cycle control phosphatase"/>
    <property type="match status" value="1"/>
</dbReference>
<evidence type="ECO:0000256" key="1">
    <source>
        <dbReference type="SAM" id="MobiDB-lite"/>
    </source>
</evidence>
<feature type="compositionally biased region" description="Low complexity" evidence="1">
    <location>
        <begin position="1"/>
        <end position="13"/>
    </location>
</feature>
<dbReference type="InterPro" id="IPR001763">
    <property type="entry name" value="Rhodanese-like_dom"/>
</dbReference>
<proteinExistence type="predicted"/>
<dbReference type="PROSITE" id="PS50206">
    <property type="entry name" value="RHODANESE_3"/>
    <property type="match status" value="1"/>
</dbReference>
<dbReference type="InterPro" id="IPR036873">
    <property type="entry name" value="Rhodanese-like_dom_sf"/>
</dbReference>
<keyword evidence="4" id="KW-1185">Reference proteome</keyword>
<comment type="caution">
    <text evidence="3">The sequence shown here is derived from an EMBL/GenBank/DDBJ whole genome shotgun (WGS) entry which is preliminary data.</text>
</comment>
<protein>
    <recommendedName>
        <fullName evidence="2">Rhodanese domain-containing protein</fullName>
    </recommendedName>
</protein>
<dbReference type="Gene3D" id="3.30.70.100">
    <property type="match status" value="1"/>
</dbReference>
<dbReference type="Proteomes" id="UP000266861">
    <property type="component" value="Unassembled WGS sequence"/>
</dbReference>
<feature type="region of interest" description="Disordered" evidence="1">
    <location>
        <begin position="284"/>
        <end position="317"/>
    </location>
</feature>
<dbReference type="PANTHER" id="PTHR43846">
    <property type="entry name" value="UPF0176 PROTEIN YCEA"/>
    <property type="match status" value="1"/>
</dbReference>
<sequence length="690" mass="79955">MTMTTRSQTSSRRYNSPSFPTPEELNQAYNQAILQLHYTGYNITFSQAKTIYYPRLNDIKDINNIRALKEVIYYRLVNMIKKIKYRNNNHRTVRSVITKGKDKYCNAERRSENKNEHAIEYESGYESECESVPGREKECENWYEYEYEYENEHRNEDNNKKKNEKEIDLEIGEVIIESKGNKKEKECIEKEINLEALLINRNNNEGKCFVFRRIKIPSGPNFGLRILENSLIKIKIYNNNSLISRNFNNFNNFNNFHNFQYFHKFHNFGSHVVRSFTGNNNSLTNINNDNDNKNDNSINYNNNNDKNNNDNNSNDTMKDEKQLNIEWKTLSFYSFYNIPESTLINLRESMLDKFGEMGIVGRIYIASEGINAQLSCPINNLKELREYCDKELNLSNVEFNYSTIHLRAFRKLNVKIRHQIVSDGLEPETYNLSNLPKHLTPEEWHNALSIAKENKYSITLIDMRNHYESEIGYFESSIRPDVDTFRDSVKIMNKICKGKENEEIFMYCTGGIRCSKAGAILLSNGFKSVNVLKGGITAYGRFVSSNSSIKSLYKGRNFTFDKRLGEPITNDIVSQCHTCGEPCDTHTNCRNKTCNLLFIQCQECKIDLNRTCGSKFCLTVVNSWDEKFGKPPNGAFDEVKPGGLPCVYDHIHRTRPKLVIERLGGNVANISVEKVDEILEKISSGKIPGK</sequence>
<feature type="compositionally biased region" description="Low complexity" evidence="1">
    <location>
        <begin position="284"/>
        <end position="315"/>
    </location>
</feature>
<dbReference type="AlphaFoldDB" id="A0A397IXW4"/>
<name>A0A397IXW4_9GLOM</name>
<dbReference type="PANTHER" id="PTHR43846:SF1">
    <property type="entry name" value="TRNA URIDINE(34) HYDROXYLASE"/>
    <property type="match status" value="1"/>
</dbReference>
<dbReference type="InterPro" id="IPR040503">
    <property type="entry name" value="TRHO_N"/>
</dbReference>
<feature type="region of interest" description="Disordered" evidence="1">
    <location>
        <begin position="1"/>
        <end position="22"/>
    </location>
</feature>
<dbReference type="SMART" id="SM00450">
    <property type="entry name" value="RHOD"/>
    <property type="match status" value="1"/>
</dbReference>